<feature type="domain" description="Rhodanese" evidence="12">
    <location>
        <begin position="437"/>
        <end position="488"/>
    </location>
</feature>
<reference evidence="14" key="1">
    <citation type="submission" date="2022-07" db="EMBL/GenBank/DDBJ databases">
        <title>Arcobacter roscoffensis sp. nov., a marine bacterium isolated from coastal seawater collected from Roscoff, France.</title>
        <authorList>
            <person name="Pascual J."/>
            <person name="Lepeaux C."/>
            <person name="Methner A."/>
            <person name="Overmann J."/>
        </authorList>
    </citation>
    <scope>NUCLEOTIDE SEQUENCE</scope>
    <source>
        <strain evidence="14">ARW1-2F2</strain>
    </source>
</reference>
<comment type="catalytic activity">
    <reaction evidence="11">
        <text>[ThiI sulfur-carrier protein]-S-sulfanyl-L-cysteine + a uridine in tRNA + 2 reduced [2Fe-2S]-[ferredoxin] + ATP + H(+) = [ThiI sulfur-carrier protein]-L-cysteine + a 4-thiouridine in tRNA + 2 oxidized [2Fe-2S]-[ferredoxin] + AMP + diphosphate</text>
        <dbReference type="Rhea" id="RHEA:24176"/>
        <dbReference type="Rhea" id="RHEA-COMP:10000"/>
        <dbReference type="Rhea" id="RHEA-COMP:10001"/>
        <dbReference type="Rhea" id="RHEA-COMP:13337"/>
        <dbReference type="Rhea" id="RHEA-COMP:13338"/>
        <dbReference type="Rhea" id="RHEA-COMP:13339"/>
        <dbReference type="Rhea" id="RHEA-COMP:13340"/>
        <dbReference type="ChEBI" id="CHEBI:15378"/>
        <dbReference type="ChEBI" id="CHEBI:29950"/>
        <dbReference type="ChEBI" id="CHEBI:30616"/>
        <dbReference type="ChEBI" id="CHEBI:33019"/>
        <dbReference type="ChEBI" id="CHEBI:33737"/>
        <dbReference type="ChEBI" id="CHEBI:33738"/>
        <dbReference type="ChEBI" id="CHEBI:61963"/>
        <dbReference type="ChEBI" id="CHEBI:65315"/>
        <dbReference type="ChEBI" id="CHEBI:136798"/>
        <dbReference type="ChEBI" id="CHEBI:456215"/>
        <dbReference type="EC" id="2.8.1.4"/>
    </reaction>
</comment>
<comment type="subcellular location">
    <subcellularLocation>
        <location evidence="1 11">Cytoplasm</location>
    </subcellularLocation>
</comment>
<evidence type="ECO:0000256" key="4">
    <source>
        <dbReference type="ARBA" id="ARBA00022679"/>
    </source>
</evidence>
<feature type="active site" description="Cysteine persulfide intermediate" evidence="11">
    <location>
        <position position="459"/>
    </location>
</feature>
<dbReference type="InterPro" id="IPR054173">
    <property type="entry name" value="ThiI_fer"/>
</dbReference>
<dbReference type="InterPro" id="IPR014729">
    <property type="entry name" value="Rossmann-like_a/b/a_fold"/>
</dbReference>
<keyword evidence="8 11" id="KW-0784">Thiamine biosynthesis</keyword>
<evidence type="ECO:0000256" key="11">
    <source>
        <dbReference type="HAMAP-Rule" id="MF_00021"/>
    </source>
</evidence>
<feature type="binding site" evidence="11">
    <location>
        <position position="295"/>
    </location>
    <ligand>
        <name>ATP</name>
        <dbReference type="ChEBI" id="CHEBI:30616"/>
    </ligand>
</feature>
<evidence type="ECO:0000256" key="1">
    <source>
        <dbReference type="ARBA" id="ARBA00004496"/>
    </source>
</evidence>
<dbReference type="SUPFAM" id="SSF52821">
    <property type="entry name" value="Rhodanese/Cell cycle control phosphatase"/>
    <property type="match status" value="1"/>
</dbReference>
<protein>
    <recommendedName>
        <fullName evidence="11">tRNA sulfurtransferase</fullName>
        <ecNumber evidence="11">2.8.1.4</ecNumber>
    </recommendedName>
    <alternativeName>
        <fullName evidence="11">Sulfur carrier protein ThiS sulfurtransferase</fullName>
    </alternativeName>
    <alternativeName>
        <fullName evidence="11">Thiamine biosynthesis protein ThiI</fullName>
    </alternativeName>
    <alternativeName>
        <fullName evidence="11">tRNA 4-thiouridine synthase</fullName>
    </alternativeName>
</protein>
<evidence type="ECO:0000256" key="8">
    <source>
        <dbReference type="ARBA" id="ARBA00022977"/>
    </source>
</evidence>
<dbReference type="SUPFAM" id="SSF143437">
    <property type="entry name" value="THUMP domain-like"/>
    <property type="match status" value="1"/>
</dbReference>
<dbReference type="Pfam" id="PF00581">
    <property type="entry name" value="Rhodanese"/>
    <property type="match status" value="1"/>
</dbReference>
<sequence length="490" mass="55541">MEMSKDKTQKFVVKFFPEIMVKGTKAKRQMVGQLYNNLQTVLHKIDEKITVKKFSDKMEITCVNELIEQVRQRLKDTPGVELILEVLQFENVTTIDEIKIKANELMSHEIKDKTFVVRVKRSGTHEFKSTDIEQTVGGYMLAHNETKGVDLRNAEVTINIELVNNQLNIVTKKYRGLSGFPIGSQNSILSLMSGGFDSTVASYLTMKRGIKTHFIFFNLGGIAHEIGVKQVAYYLWNKFGSSHRVTFTSVPFDDVVTEIFKSTSEPYMGVTLKRLMVMAAEKIADEMKIDALLTGESVAQVSSQTLRNLALIDKVSNKLILRPLSTMNKPDIIEISTKIGTTRFAESMPEYCGVISKSPVTHGSFDRMEKEARAFNYEVLDKAVEDAVVVNVDEIDDDVNEIGQIDVVSDLSTGNYTVIDIRQSDDCIETSVETLKIPFYKLKSQFRKLPQDKEYLFYCDKGILSQLHAQFLRDAEGLNNIKVYRPEKNN</sequence>
<dbReference type="PANTHER" id="PTHR43209:SF1">
    <property type="entry name" value="TRNA SULFURTRANSFERASE"/>
    <property type="match status" value="1"/>
</dbReference>
<gene>
    <name evidence="11 14" type="primary">thiI</name>
    <name evidence="14" type="ORF">NJU99_07135</name>
</gene>
<name>A0ABY5E9V0_9BACT</name>
<comment type="pathway">
    <text evidence="11">Cofactor biosynthesis; thiamine diphosphate biosynthesis.</text>
</comment>
<evidence type="ECO:0000256" key="5">
    <source>
        <dbReference type="ARBA" id="ARBA00022741"/>
    </source>
</evidence>
<keyword evidence="7 11" id="KW-0694">RNA-binding</keyword>
<evidence type="ECO:0000256" key="6">
    <source>
        <dbReference type="ARBA" id="ARBA00022840"/>
    </source>
</evidence>
<organism evidence="14 15">
    <name type="scientific">Arcobacter roscoffensis</name>
    <dbReference type="NCBI Taxonomy" id="2961520"/>
    <lineage>
        <taxon>Bacteria</taxon>
        <taxon>Pseudomonadati</taxon>
        <taxon>Campylobacterota</taxon>
        <taxon>Epsilonproteobacteria</taxon>
        <taxon>Campylobacterales</taxon>
        <taxon>Arcobacteraceae</taxon>
        <taxon>Arcobacter</taxon>
    </lineage>
</organism>
<feature type="binding site" evidence="11">
    <location>
        <position position="273"/>
    </location>
    <ligand>
        <name>ATP</name>
        <dbReference type="ChEBI" id="CHEBI:30616"/>
    </ligand>
</feature>
<feature type="domain" description="THUMP" evidence="13">
    <location>
        <begin position="68"/>
        <end position="173"/>
    </location>
</feature>
<evidence type="ECO:0000256" key="7">
    <source>
        <dbReference type="ARBA" id="ARBA00022884"/>
    </source>
</evidence>
<comment type="similarity">
    <text evidence="11">Belongs to the ThiI family.</text>
</comment>
<dbReference type="Gene3D" id="3.40.50.620">
    <property type="entry name" value="HUPs"/>
    <property type="match status" value="1"/>
</dbReference>
<dbReference type="Proteomes" id="UP001060012">
    <property type="component" value="Chromosome"/>
</dbReference>
<dbReference type="CDD" id="cd11716">
    <property type="entry name" value="THUMP_ThiI"/>
    <property type="match status" value="1"/>
</dbReference>
<keyword evidence="2 11" id="KW-0963">Cytoplasm</keyword>
<comment type="function">
    <text evidence="11">Catalyzes the ATP-dependent transfer of a sulfur to tRNA to produce 4-thiouridine in position 8 of tRNAs, which functions as a near-UV photosensor. Also catalyzes the transfer of sulfur to the sulfur carrier protein ThiS, forming ThiS-thiocarboxylate. This is a step in the synthesis of thiazole, in the thiamine biosynthesis pathway. The sulfur is donated as persulfide by IscS.</text>
</comment>
<evidence type="ECO:0000259" key="12">
    <source>
        <dbReference type="PROSITE" id="PS50206"/>
    </source>
</evidence>
<keyword evidence="10" id="KW-0676">Redox-active center</keyword>
<keyword evidence="15" id="KW-1185">Reference proteome</keyword>
<evidence type="ECO:0000256" key="10">
    <source>
        <dbReference type="ARBA" id="ARBA00023284"/>
    </source>
</evidence>
<keyword evidence="9" id="KW-1015">Disulfide bond</keyword>
<dbReference type="HAMAP" id="MF_00021">
    <property type="entry name" value="ThiI"/>
    <property type="match status" value="1"/>
</dbReference>
<dbReference type="InterPro" id="IPR004114">
    <property type="entry name" value="THUMP_dom"/>
</dbReference>
<accession>A0ABY5E9V0</accession>
<dbReference type="NCBIfam" id="TIGR04271">
    <property type="entry name" value="ThiI_C_thiazole"/>
    <property type="match status" value="1"/>
</dbReference>
<dbReference type="SMART" id="SM00981">
    <property type="entry name" value="THUMP"/>
    <property type="match status" value="1"/>
</dbReference>
<evidence type="ECO:0000256" key="9">
    <source>
        <dbReference type="ARBA" id="ARBA00023157"/>
    </source>
</evidence>
<dbReference type="InterPro" id="IPR049962">
    <property type="entry name" value="THUMP_ThiI"/>
</dbReference>
<proteinExistence type="inferred from homology"/>
<dbReference type="InterPro" id="IPR026340">
    <property type="entry name" value="THII_Thiazole_biosynth_dom"/>
</dbReference>
<comment type="caution">
    <text evidence="11">Lacks conserved residue(s) required for the propagation of feature annotation.</text>
</comment>
<dbReference type="EC" id="2.8.1.4" evidence="11"/>
<dbReference type="InterPro" id="IPR003720">
    <property type="entry name" value="tRNA_STrfase"/>
</dbReference>
<dbReference type="PANTHER" id="PTHR43209">
    <property type="entry name" value="TRNA SULFURTRANSFERASE"/>
    <property type="match status" value="1"/>
</dbReference>
<dbReference type="Pfam" id="PF02568">
    <property type="entry name" value="ThiI"/>
    <property type="match status" value="1"/>
</dbReference>
<evidence type="ECO:0000259" key="13">
    <source>
        <dbReference type="PROSITE" id="PS51165"/>
    </source>
</evidence>
<dbReference type="EMBL" id="CP100595">
    <property type="protein sequence ID" value="UTJ07863.1"/>
    <property type="molecule type" value="Genomic_DNA"/>
</dbReference>
<evidence type="ECO:0000256" key="3">
    <source>
        <dbReference type="ARBA" id="ARBA00022555"/>
    </source>
</evidence>
<dbReference type="InterPro" id="IPR050102">
    <property type="entry name" value="tRNA_sulfurtransferase_ThiI"/>
</dbReference>
<keyword evidence="5 11" id="KW-0547">Nucleotide-binding</keyword>
<dbReference type="Pfam" id="PF02926">
    <property type="entry name" value="THUMP"/>
    <property type="match status" value="1"/>
</dbReference>
<dbReference type="Gene3D" id="3.30.2130.30">
    <property type="match status" value="1"/>
</dbReference>
<dbReference type="InterPro" id="IPR049961">
    <property type="entry name" value="ThiI_N"/>
</dbReference>
<dbReference type="RefSeq" id="WP_254578037.1">
    <property type="nucleotide sequence ID" value="NZ_CP100595.1"/>
</dbReference>
<dbReference type="PROSITE" id="PS51165">
    <property type="entry name" value="THUMP"/>
    <property type="match status" value="1"/>
</dbReference>
<dbReference type="Gene3D" id="3.40.250.10">
    <property type="entry name" value="Rhodanese-like domain"/>
    <property type="match status" value="1"/>
</dbReference>
<dbReference type="InterPro" id="IPR020536">
    <property type="entry name" value="ThiI_AANH"/>
</dbReference>
<feature type="binding site" evidence="11">
    <location>
        <position position="304"/>
    </location>
    <ligand>
        <name>ATP</name>
        <dbReference type="ChEBI" id="CHEBI:30616"/>
    </ligand>
</feature>
<evidence type="ECO:0000313" key="15">
    <source>
        <dbReference type="Proteomes" id="UP001060012"/>
    </source>
</evidence>
<keyword evidence="6 11" id="KW-0067">ATP-binding</keyword>
<dbReference type="InterPro" id="IPR001763">
    <property type="entry name" value="Rhodanese-like_dom"/>
</dbReference>
<dbReference type="GO" id="GO:0140741">
    <property type="term" value="F:tRNA-uracil-4 sulfurtransferase activity"/>
    <property type="evidence" value="ECO:0007669"/>
    <property type="project" value="UniProtKB-EC"/>
</dbReference>
<dbReference type="InterPro" id="IPR036873">
    <property type="entry name" value="Rhodanese-like_dom_sf"/>
</dbReference>
<keyword evidence="4 11" id="KW-0808">Transferase</keyword>
<evidence type="ECO:0000256" key="2">
    <source>
        <dbReference type="ARBA" id="ARBA00022490"/>
    </source>
</evidence>
<evidence type="ECO:0000313" key="14">
    <source>
        <dbReference type="EMBL" id="UTJ07863.1"/>
    </source>
</evidence>
<dbReference type="SUPFAM" id="SSF52402">
    <property type="entry name" value="Adenine nucleotide alpha hydrolases-like"/>
    <property type="match status" value="1"/>
</dbReference>
<dbReference type="Pfam" id="PF22025">
    <property type="entry name" value="ThiI_fer"/>
    <property type="match status" value="1"/>
</dbReference>
<comment type="catalytic activity">
    <reaction evidence="11">
        <text>[ThiS sulfur-carrier protein]-C-terminal Gly-Gly-AMP + S-sulfanyl-L-cysteinyl-[cysteine desulfurase] + AH2 = [ThiS sulfur-carrier protein]-C-terminal-Gly-aminoethanethioate + L-cysteinyl-[cysteine desulfurase] + A + AMP + 2 H(+)</text>
        <dbReference type="Rhea" id="RHEA:43340"/>
        <dbReference type="Rhea" id="RHEA-COMP:12157"/>
        <dbReference type="Rhea" id="RHEA-COMP:12158"/>
        <dbReference type="Rhea" id="RHEA-COMP:12910"/>
        <dbReference type="Rhea" id="RHEA-COMP:19908"/>
        <dbReference type="ChEBI" id="CHEBI:13193"/>
        <dbReference type="ChEBI" id="CHEBI:15378"/>
        <dbReference type="ChEBI" id="CHEBI:17499"/>
        <dbReference type="ChEBI" id="CHEBI:29950"/>
        <dbReference type="ChEBI" id="CHEBI:61963"/>
        <dbReference type="ChEBI" id="CHEBI:90618"/>
        <dbReference type="ChEBI" id="CHEBI:232372"/>
        <dbReference type="ChEBI" id="CHEBI:456215"/>
    </reaction>
</comment>
<keyword evidence="3 11" id="KW-0820">tRNA-binding</keyword>
<dbReference type="PROSITE" id="PS50206">
    <property type="entry name" value="RHODANESE_3"/>
    <property type="match status" value="1"/>
</dbReference>
<feature type="binding site" evidence="11">
    <location>
        <begin position="191"/>
        <end position="192"/>
    </location>
    <ligand>
        <name>ATP</name>
        <dbReference type="ChEBI" id="CHEBI:30616"/>
    </ligand>
</feature>
<dbReference type="NCBIfam" id="TIGR00342">
    <property type="entry name" value="tRNA uracil 4-sulfurtransferase ThiI"/>
    <property type="match status" value="1"/>
</dbReference>